<proteinExistence type="predicted"/>
<comment type="caution">
    <text evidence="1">The sequence shown here is derived from an EMBL/GenBank/DDBJ whole genome shotgun (WGS) entry which is preliminary data.</text>
</comment>
<evidence type="ECO:0000313" key="1">
    <source>
        <dbReference type="EMBL" id="CAI2197201.1"/>
    </source>
</evidence>
<protein>
    <submittedName>
        <fullName evidence="1">15758_t:CDS:1</fullName>
    </submittedName>
</protein>
<dbReference type="OrthoDB" id="2334642at2759"/>
<dbReference type="InterPro" id="IPR023211">
    <property type="entry name" value="DNA_pol_palm_dom_sf"/>
</dbReference>
<dbReference type="AlphaFoldDB" id="A0A9W4WZ92"/>
<organism evidence="1 2">
    <name type="scientific">Funneliformis geosporum</name>
    <dbReference type="NCBI Taxonomy" id="1117311"/>
    <lineage>
        <taxon>Eukaryota</taxon>
        <taxon>Fungi</taxon>
        <taxon>Fungi incertae sedis</taxon>
        <taxon>Mucoromycota</taxon>
        <taxon>Glomeromycotina</taxon>
        <taxon>Glomeromycetes</taxon>
        <taxon>Glomerales</taxon>
        <taxon>Glomeraceae</taxon>
        <taxon>Funneliformis</taxon>
    </lineage>
</organism>
<sequence length="101" mass="12066">MVEISMEEMEKLHDEVNKFLRKDNRSLYLKMAYEKVLFSVVFTGKKKYYDISHESKLNFNKKPFIQEVNNIRILHQIIEDVLRESVKDISQTDLNDLIKTA</sequence>
<accession>A0A9W4WZ92</accession>
<dbReference type="Proteomes" id="UP001153678">
    <property type="component" value="Unassembled WGS sequence"/>
</dbReference>
<feature type="non-terminal residue" evidence="1">
    <location>
        <position position="1"/>
    </location>
</feature>
<dbReference type="Gene3D" id="3.90.1600.10">
    <property type="entry name" value="Palm domain of DNA polymerase"/>
    <property type="match status" value="1"/>
</dbReference>
<evidence type="ECO:0000313" key="2">
    <source>
        <dbReference type="Proteomes" id="UP001153678"/>
    </source>
</evidence>
<dbReference type="EMBL" id="CAMKVN010015834">
    <property type="protein sequence ID" value="CAI2197201.1"/>
    <property type="molecule type" value="Genomic_DNA"/>
</dbReference>
<reference evidence="1" key="1">
    <citation type="submission" date="2022-08" db="EMBL/GenBank/DDBJ databases">
        <authorList>
            <person name="Kallberg Y."/>
            <person name="Tangrot J."/>
            <person name="Rosling A."/>
        </authorList>
    </citation>
    <scope>NUCLEOTIDE SEQUENCE</scope>
    <source>
        <strain evidence="1">Wild A</strain>
    </source>
</reference>
<gene>
    <name evidence="1" type="ORF">FWILDA_LOCUS17958</name>
</gene>
<name>A0A9W4WZ92_9GLOM</name>
<keyword evidence="2" id="KW-1185">Reference proteome</keyword>